<accession>A0A448WY41</accession>
<organism evidence="2 3">
    <name type="scientific">Protopolystoma xenopodis</name>
    <dbReference type="NCBI Taxonomy" id="117903"/>
    <lineage>
        <taxon>Eukaryota</taxon>
        <taxon>Metazoa</taxon>
        <taxon>Spiralia</taxon>
        <taxon>Lophotrochozoa</taxon>
        <taxon>Platyhelminthes</taxon>
        <taxon>Monogenea</taxon>
        <taxon>Polyopisthocotylea</taxon>
        <taxon>Polystomatidea</taxon>
        <taxon>Polystomatidae</taxon>
        <taxon>Protopolystoma</taxon>
    </lineage>
</organism>
<dbReference type="Proteomes" id="UP000784294">
    <property type="component" value="Unassembled WGS sequence"/>
</dbReference>
<comment type="caution">
    <text evidence="2">The sequence shown here is derived from an EMBL/GenBank/DDBJ whole genome shotgun (WGS) entry which is preliminary data.</text>
</comment>
<feature type="compositionally biased region" description="Polar residues" evidence="1">
    <location>
        <begin position="207"/>
        <end position="219"/>
    </location>
</feature>
<proteinExistence type="predicted"/>
<dbReference type="AlphaFoldDB" id="A0A448WY41"/>
<name>A0A448WY41_9PLAT</name>
<sequence>MGLVECKSSINKPPPFQKTGETRTHGPSSRGRRMQNVNLTSEATMDKSFGSTQQFHITAPQSQMGVNSSVATPATVQVNPSNRMISAWHNPPPSITIRETPAGFKKPYIIRSSQRQQSNIDRFVNSRMQLKLSDWRGRLHSVIVIRNPNKPSFLPPQRFTAGGQLLTGSDNRMIKRTRIEGAGSKTGQKGRIGEEGEDNKEVDWTLGGTTSRALFTSGGQDDATGQEHWEPSTPEQDEEIGD</sequence>
<feature type="region of interest" description="Disordered" evidence="1">
    <location>
        <begin position="1"/>
        <end position="37"/>
    </location>
</feature>
<evidence type="ECO:0000313" key="2">
    <source>
        <dbReference type="EMBL" id="VEL23268.1"/>
    </source>
</evidence>
<feature type="region of interest" description="Disordered" evidence="1">
    <location>
        <begin position="177"/>
        <end position="242"/>
    </location>
</feature>
<dbReference type="EMBL" id="CAAALY010061045">
    <property type="protein sequence ID" value="VEL23268.1"/>
    <property type="molecule type" value="Genomic_DNA"/>
</dbReference>
<evidence type="ECO:0000313" key="3">
    <source>
        <dbReference type="Proteomes" id="UP000784294"/>
    </source>
</evidence>
<evidence type="ECO:0000256" key="1">
    <source>
        <dbReference type="SAM" id="MobiDB-lite"/>
    </source>
</evidence>
<feature type="compositionally biased region" description="Basic and acidic residues" evidence="1">
    <location>
        <begin position="191"/>
        <end position="203"/>
    </location>
</feature>
<keyword evidence="3" id="KW-1185">Reference proteome</keyword>
<reference evidence="2" key="1">
    <citation type="submission" date="2018-11" db="EMBL/GenBank/DDBJ databases">
        <authorList>
            <consortium name="Pathogen Informatics"/>
        </authorList>
    </citation>
    <scope>NUCLEOTIDE SEQUENCE</scope>
</reference>
<feature type="non-terminal residue" evidence="2">
    <location>
        <position position="1"/>
    </location>
</feature>
<protein>
    <submittedName>
        <fullName evidence="2">Uncharacterized protein</fullName>
    </submittedName>
</protein>
<gene>
    <name evidence="2" type="ORF">PXEA_LOCUS16708</name>
</gene>